<keyword evidence="7" id="KW-0408">Iron</keyword>
<keyword evidence="8" id="KW-0464">Manganese</keyword>
<dbReference type="InterPro" id="IPR013785">
    <property type="entry name" value="Aldolase_TIM"/>
</dbReference>
<evidence type="ECO:0000256" key="2">
    <source>
        <dbReference type="ARBA" id="ARBA00001947"/>
    </source>
</evidence>
<comment type="cofactor">
    <cofactor evidence="3">
        <name>Fe(2+)</name>
        <dbReference type="ChEBI" id="CHEBI:29033"/>
    </cofactor>
</comment>
<dbReference type="GO" id="GO:0016857">
    <property type="term" value="F:racemase and epimerase activity, acting on carbohydrates and derivatives"/>
    <property type="evidence" value="ECO:0007669"/>
    <property type="project" value="InterPro"/>
</dbReference>
<evidence type="ECO:0000256" key="10">
    <source>
        <dbReference type="ARBA" id="ARBA00023277"/>
    </source>
</evidence>
<name>A0A1G2PEZ2_9BACT</name>
<evidence type="ECO:0000256" key="3">
    <source>
        <dbReference type="ARBA" id="ARBA00001954"/>
    </source>
</evidence>
<evidence type="ECO:0000256" key="8">
    <source>
        <dbReference type="ARBA" id="ARBA00023211"/>
    </source>
</evidence>
<evidence type="ECO:0000313" key="11">
    <source>
        <dbReference type="EMBL" id="OHA46914.1"/>
    </source>
</evidence>
<dbReference type="GO" id="GO:0046872">
    <property type="term" value="F:metal ion binding"/>
    <property type="evidence" value="ECO:0007669"/>
    <property type="project" value="UniProtKB-KW"/>
</dbReference>
<dbReference type="PANTHER" id="PTHR11749">
    <property type="entry name" value="RIBULOSE-5-PHOSPHATE-3-EPIMERASE"/>
    <property type="match status" value="1"/>
</dbReference>
<gene>
    <name evidence="11" type="ORF">A2828_04220</name>
</gene>
<evidence type="ECO:0000256" key="6">
    <source>
        <dbReference type="ARBA" id="ARBA00022833"/>
    </source>
</evidence>
<dbReference type="InterPro" id="IPR000056">
    <property type="entry name" value="Ribul_P_3_epim-like"/>
</dbReference>
<dbReference type="Proteomes" id="UP000178869">
    <property type="component" value="Unassembled WGS sequence"/>
</dbReference>
<comment type="cofactor">
    <cofactor evidence="1">
        <name>Mn(2+)</name>
        <dbReference type="ChEBI" id="CHEBI:29035"/>
    </cofactor>
</comment>
<evidence type="ECO:0000256" key="1">
    <source>
        <dbReference type="ARBA" id="ARBA00001936"/>
    </source>
</evidence>
<comment type="cofactor">
    <cofactor evidence="2">
        <name>Zn(2+)</name>
        <dbReference type="ChEBI" id="CHEBI:29105"/>
    </cofactor>
</comment>
<comment type="subunit">
    <text evidence="4">Homodimer.</text>
</comment>
<keyword evidence="6" id="KW-0862">Zinc</keyword>
<keyword evidence="5" id="KW-0479">Metal-binding</keyword>
<dbReference type="SUPFAM" id="SSF51366">
    <property type="entry name" value="Ribulose-phoshate binding barrel"/>
    <property type="match status" value="1"/>
</dbReference>
<dbReference type="FunFam" id="3.20.20.70:FF:000191">
    <property type="entry name" value="ribulose-phosphate 3-epimerase isoform X2"/>
    <property type="match status" value="1"/>
</dbReference>
<keyword evidence="9" id="KW-0413">Isomerase</keyword>
<dbReference type="GO" id="GO:1901135">
    <property type="term" value="P:carbohydrate derivative metabolic process"/>
    <property type="evidence" value="ECO:0007669"/>
    <property type="project" value="UniProtKB-ARBA"/>
</dbReference>
<dbReference type="GO" id="GO:0006163">
    <property type="term" value="P:purine nucleotide metabolic process"/>
    <property type="evidence" value="ECO:0007669"/>
    <property type="project" value="UniProtKB-ARBA"/>
</dbReference>
<accession>A0A1G2PEZ2</accession>
<reference evidence="11 12" key="1">
    <citation type="journal article" date="2016" name="Nat. Commun.">
        <title>Thousands of microbial genomes shed light on interconnected biogeochemical processes in an aquifer system.</title>
        <authorList>
            <person name="Anantharaman K."/>
            <person name="Brown C.T."/>
            <person name="Hug L.A."/>
            <person name="Sharon I."/>
            <person name="Castelle C.J."/>
            <person name="Probst A.J."/>
            <person name="Thomas B.C."/>
            <person name="Singh A."/>
            <person name="Wilkins M.J."/>
            <person name="Karaoz U."/>
            <person name="Brodie E.L."/>
            <person name="Williams K.H."/>
            <person name="Hubbard S.S."/>
            <person name="Banfield J.F."/>
        </authorList>
    </citation>
    <scope>NUCLEOTIDE SEQUENCE [LARGE SCALE GENOMIC DNA]</scope>
</reference>
<evidence type="ECO:0000256" key="4">
    <source>
        <dbReference type="ARBA" id="ARBA00011738"/>
    </source>
</evidence>
<evidence type="ECO:0000256" key="7">
    <source>
        <dbReference type="ARBA" id="ARBA00023004"/>
    </source>
</evidence>
<dbReference type="GO" id="GO:0005975">
    <property type="term" value="P:carbohydrate metabolic process"/>
    <property type="evidence" value="ECO:0007669"/>
    <property type="project" value="InterPro"/>
</dbReference>
<dbReference type="Gene3D" id="3.20.20.70">
    <property type="entry name" value="Aldolase class I"/>
    <property type="match status" value="1"/>
</dbReference>
<evidence type="ECO:0000256" key="9">
    <source>
        <dbReference type="ARBA" id="ARBA00023235"/>
    </source>
</evidence>
<dbReference type="Pfam" id="PF00834">
    <property type="entry name" value="Ribul_P_3_epim"/>
    <property type="match status" value="1"/>
</dbReference>
<dbReference type="InterPro" id="IPR011060">
    <property type="entry name" value="RibuloseP-bd_barrel"/>
</dbReference>
<dbReference type="CDD" id="cd00429">
    <property type="entry name" value="RPE"/>
    <property type="match status" value="1"/>
</dbReference>
<evidence type="ECO:0000256" key="5">
    <source>
        <dbReference type="ARBA" id="ARBA00022723"/>
    </source>
</evidence>
<dbReference type="EMBL" id="MHSR01000010">
    <property type="protein sequence ID" value="OHA46914.1"/>
    <property type="molecule type" value="Genomic_DNA"/>
</dbReference>
<comment type="caution">
    <text evidence="11">The sequence shown here is derived from an EMBL/GenBank/DDBJ whole genome shotgun (WGS) entry which is preliminary data.</text>
</comment>
<proteinExistence type="predicted"/>
<dbReference type="GO" id="GO:0006091">
    <property type="term" value="P:generation of precursor metabolites and energy"/>
    <property type="evidence" value="ECO:0007669"/>
    <property type="project" value="UniProtKB-ARBA"/>
</dbReference>
<dbReference type="AlphaFoldDB" id="A0A1G2PEZ2"/>
<sequence>MAVEIIPAILEKDFSEIKKKILQVENYVFWVQIDVVDGIFAPNTTWNNPKDLAEVKSFLRFEIDLMIAEPEKHIDEWITSGASRIFFHAEAAKNPEYIINSAREADIEIGMSINPSTPIDVLYDFVPQIDAVLFLGVEPGFQGQVFHDEVIDKIKAMRSKFPELPIEVDGGAKIGIVRKLAQAGATRVIVGNAIFGQGALAIHKNIDDLVHDTHQD</sequence>
<dbReference type="GO" id="GO:0046496">
    <property type="term" value="P:nicotinamide nucleotide metabolic process"/>
    <property type="evidence" value="ECO:0007669"/>
    <property type="project" value="UniProtKB-ARBA"/>
</dbReference>
<evidence type="ECO:0008006" key="13">
    <source>
        <dbReference type="Google" id="ProtNLM"/>
    </source>
</evidence>
<keyword evidence="10" id="KW-0119">Carbohydrate metabolism</keyword>
<organism evidence="11 12">
    <name type="scientific">Candidatus Terrybacteria bacterium RIFCSPHIGHO2_01_FULL_43_35</name>
    <dbReference type="NCBI Taxonomy" id="1802361"/>
    <lineage>
        <taxon>Bacteria</taxon>
        <taxon>Candidatus Terryibacteriota</taxon>
    </lineage>
</organism>
<protein>
    <recommendedName>
        <fullName evidence="13">Ribulose-phosphate 3-epimerase</fullName>
    </recommendedName>
</protein>
<evidence type="ECO:0000313" key="12">
    <source>
        <dbReference type="Proteomes" id="UP000178869"/>
    </source>
</evidence>